<feature type="compositionally biased region" description="Low complexity" evidence="1">
    <location>
        <begin position="126"/>
        <end position="136"/>
    </location>
</feature>
<feature type="region of interest" description="Disordered" evidence="1">
    <location>
        <begin position="1"/>
        <end position="62"/>
    </location>
</feature>
<evidence type="ECO:0000313" key="3">
    <source>
        <dbReference type="Proteomes" id="UP000246740"/>
    </source>
</evidence>
<feature type="region of interest" description="Disordered" evidence="1">
    <location>
        <begin position="249"/>
        <end position="272"/>
    </location>
</feature>
<feature type="compositionally biased region" description="Polar residues" evidence="1">
    <location>
        <begin position="137"/>
        <end position="152"/>
    </location>
</feature>
<feature type="compositionally biased region" description="Polar residues" evidence="1">
    <location>
        <begin position="796"/>
        <end position="818"/>
    </location>
</feature>
<keyword evidence="3" id="KW-1185">Reference proteome</keyword>
<feature type="region of interest" description="Disordered" evidence="1">
    <location>
        <begin position="126"/>
        <end position="228"/>
    </location>
</feature>
<feature type="compositionally biased region" description="Polar residues" evidence="1">
    <location>
        <begin position="756"/>
        <end position="775"/>
    </location>
</feature>
<dbReference type="OrthoDB" id="2553457at2759"/>
<dbReference type="EMBL" id="KZ819201">
    <property type="protein sequence ID" value="PWY97880.1"/>
    <property type="molecule type" value="Genomic_DNA"/>
</dbReference>
<evidence type="ECO:0000313" key="2">
    <source>
        <dbReference type="EMBL" id="PWY97880.1"/>
    </source>
</evidence>
<protein>
    <submittedName>
        <fullName evidence="2">Uncharacterized protein</fullName>
    </submittedName>
</protein>
<organism evidence="2 3">
    <name type="scientific">Testicularia cyperi</name>
    <dbReference type="NCBI Taxonomy" id="1882483"/>
    <lineage>
        <taxon>Eukaryota</taxon>
        <taxon>Fungi</taxon>
        <taxon>Dikarya</taxon>
        <taxon>Basidiomycota</taxon>
        <taxon>Ustilaginomycotina</taxon>
        <taxon>Ustilaginomycetes</taxon>
        <taxon>Ustilaginales</taxon>
        <taxon>Anthracoideaceae</taxon>
        <taxon>Testicularia</taxon>
    </lineage>
</organism>
<feature type="compositionally biased region" description="Low complexity" evidence="1">
    <location>
        <begin position="195"/>
        <end position="206"/>
    </location>
</feature>
<gene>
    <name evidence="2" type="ORF">BCV70DRAFT_202374</name>
</gene>
<feature type="region of interest" description="Disordered" evidence="1">
    <location>
        <begin position="685"/>
        <end position="831"/>
    </location>
</feature>
<feature type="compositionally biased region" description="Low complexity" evidence="1">
    <location>
        <begin position="53"/>
        <end position="62"/>
    </location>
</feature>
<feature type="region of interest" description="Disordered" evidence="1">
    <location>
        <begin position="328"/>
        <end position="369"/>
    </location>
</feature>
<proteinExistence type="predicted"/>
<feature type="compositionally biased region" description="Low complexity" evidence="1">
    <location>
        <begin position="710"/>
        <end position="748"/>
    </location>
</feature>
<feature type="region of interest" description="Disordered" evidence="1">
    <location>
        <begin position="545"/>
        <end position="646"/>
    </location>
</feature>
<dbReference type="InParanoid" id="A0A317XKP5"/>
<reference evidence="2 3" key="1">
    <citation type="journal article" date="2018" name="Mol. Biol. Evol.">
        <title>Broad Genomic Sampling Reveals a Smut Pathogenic Ancestry of the Fungal Clade Ustilaginomycotina.</title>
        <authorList>
            <person name="Kijpornyongpan T."/>
            <person name="Mondo S.J."/>
            <person name="Barry K."/>
            <person name="Sandor L."/>
            <person name="Lee J."/>
            <person name="Lipzen A."/>
            <person name="Pangilinan J."/>
            <person name="LaButti K."/>
            <person name="Hainaut M."/>
            <person name="Henrissat B."/>
            <person name="Grigoriev I.V."/>
            <person name="Spatafora J.W."/>
            <person name="Aime M.C."/>
        </authorList>
    </citation>
    <scope>NUCLEOTIDE SEQUENCE [LARGE SCALE GENOMIC DNA]</scope>
    <source>
        <strain evidence="2 3">MCA 3645</strain>
    </source>
</reference>
<sequence length="831" mass="90172">MIPSDVGGRESASFASVEATSSSFNSSTLSEQPQPDQQNHHPPYQQQPPQPTQPQQQQQHYHYTDLQQPIQSTPSTSYHQAASAPMSVATSFPPQIYSGHTQSHGHGYEGHGHGYVQTAVAPLSSTPSISSISGWSARQTTDTSAEIPSGQLTIRPPLHTSASWSEAWDRSAGSDAPPSITPDDLPTATHGRAAGSSESSSYFGESQTPTQSSMLSPTQMFTSPFDPHGDARLLGSSAIVSSAAVSVLHRDSSSSGSQTDGRRHKSRAEQNREKMKAYHRRVMQQREALTTILAELVSQIGPLPPSSLATRAGHSAMLSQDFPDTYGTLHGSGGWTDPGPSASSSRGSSDAGWTVSLRNRQKQESKARLRKREIDQVFELGLYADYANAGLVRGARNDEIHGSSLGHLRATGGVAAWSNQGVYDSMETSPQMTEAILRIFRRHRSSWTALISAEQRLAGEVVKLQHGDSGDSAMSDMAEAARLNGGRKTIKALVEHLQLEERSRNHARFARDGTTMGYEAAPSAARALSGTTNFAITSGIEEARLDGGRMSNSGGPSLRYAGPYAPPMHSTMPHGSHLHGALGVQDSPSVGGPSSSTDSDYFSQNRPRTQSHASSLTPSGQVFSSHQPMHSPYANEPDPHSPADYRMTQQLAPGRMYASASVGQGHHQSGGPVSSTSMMGLMATEQQSDPARFSPETARQQHLMQHHQHQQNQRQQDQQQQQPVQQRAYQDQHYAQGHQAHQRQQAYQSIGFDQGYEQQSPSMQSPVYQQQTHQTLPAYMHASQQGQQRMQDETLQRQQASLQGSMQAPTQTTTQQLYRSDAPPPHMPPPS</sequence>
<feature type="compositionally biased region" description="Low complexity" evidence="1">
    <location>
        <begin position="337"/>
        <end position="351"/>
    </location>
</feature>
<feature type="compositionally biased region" description="Pro residues" evidence="1">
    <location>
        <begin position="822"/>
        <end position="831"/>
    </location>
</feature>
<feature type="compositionally biased region" description="Low complexity" evidence="1">
    <location>
        <begin position="15"/>
        <end position="44"/>
    </location>
</feature>
<name>A0A317XKP5_9BASI</name>
<feature type="compositionally biased region" description="Polar residues" evidence="1">
    <location>
        <begin position="207"/>
        <end position="222"/>
    </location>
</feature>
<dbReference type="Proteomes" id="UP000246740">
    <property type="component" value="Unassembled WGS sequence"/>
</dbReference>
<accession>A0A317XKP5</accession>
<feature type="compositionally biased region" description="Polar residues" evidence="1">
    <location>
        <begin position="586"/>
        <end position="628"/>
    </location>
</feature>
<dbReference type="AlphaFoldDB" id="A0A317XKP5"/>
<feature type="region of interest" description="Disordered" evidence="1">
    <location>
        <begin position="658"/>
        <end position="677"/>
    </location>
</feature>
<evidence type="ECO:0000256" key="1">
    <source>
        <dbReference type="SAM" id="MobiDB-lite"/>
    </source>
</evidence>